<accession>A0A0R3PUB1</accession>
<dbReference type="EMBL" id="UYYA01004302">
    <property type="protein sequence ID" value="VDM61053.1"/>
    <property type="molecule type" value="Genomic_DNA"/>
</dbReference>
<evidence type="ECO:0000313" key="1">
    <source>
        <dbReference type="EMBL" id="VDM61053.1"/>
    </source>
</evidence>
<evidence type="ECO:0000313" key="2">
    <source>
        <dbReference type="Proteomes" id="UP000267027"/>
    </source>
</evidence>
<dbReference type="Proteomes" id="UP000267027">
    <property type="component" value="Unassembled WGS sequence"/>
</dbReference>
<name>A0A0R3PUB1_ANGCS</name>
<sequence length="185" mass="21176">MLIALYRIKQDGCVAPPVPSSKIRRATSSVKKRTTRRLDGIISEDLANIPLVLINTLFRLFTRYLSECKVQWKTSKTILLFRKDDLHDIRNNSPILLLSVVNKLFGPVITNRTVRTLDDGEPYEQAGRRKGFATMDHIYMIAKLNELSREYKRSLCLTFINLKKACEFNETGAITQTLDNKSVLT</sequence>
<evidence type="ECO:0000313" key="3">
    <source>
        <dbReference type="WBParaSite" id="ACOC_0000946701-mRNA-1"/>
    </source>
</evidence>
<dbReference type="WBParaSite" id="ACOC_0000946701-mRNA-1">
    <property type="protein sequence ID" value="ACOC_0000946701-mRNA-1"/>
    <property type="gene ID" value="ACOC_0000946701"/>
</dbReference>
<dbReference type="OrthoDB" id="5856459at2759"/>
<proteinExistence type="predicted"/>
<reference evidence="3" key="1">
    <citation type="submission" date="2017-02" db="UniProtKB">
        <authorList>
            <consortium name="WormBaseParasite"/>
        </authorList>
    </citation>
    <scope>IDENTIFICATION</scope>
</reference>
<protein>
    <submittedName>
        <fullName evidence="3">Reverse transcriptase domain-containing protein</fullName>
    </submittedName>
</protein>
<organism evidence="3">
    <name type="scientific">Angiostrongylus costaricensis</name>
    <name type="common">Nematode worm</name>
    <dbReference type="NCBI Taxonomy" id="334426"/>
    <lineage>
        <taxon>Eukaryota</taxon>
        <taxon>Metazoa</taxon>
        <taxon>Ecdysozoa</taxon>
        <taxon>Nematoda</taxon>
        <taxon>Chromadorea</taxon>
        <taxon>Rhabditida</taxon>
        <taxon>Rhabditina</taxon>
        <taxon>Rhabditomorpha</taxon>
        <taxon>Strongyloidea</taxon>
        <taxon>Metastrongylidae</taxon>
        <taxon>Angiostrongylus</taxon>
    </lineage>
</organism>
<reference evidence="1 2" key="2">
    <citation type="submission" date="2018-11" db="EMBL/GenBank/DDBJ databases">
        <authorList>
            <consortium name="Pathogen Informatics"/>
        </authorList>
    </citation>
    <scope>NUCLEOTIDE SEQUENCE [LARGE SCALE GENOMIC DNA]</scope>
    <source>
        <strain evidence="1 2">Costa Rica</strain>
    </source>
</reference>
<gene>
    <name evidence="1" type="ORF">ACOC_LOCUS9468</name>
</gene>
<keyword evidence="2" id="KW-1185">Reference proteome</keyword>
<dbReference type="STRING" id="334426.A0A0R3PUB1"/>
<dbReference type="AlphaFoldDB" id="A0A0R3PUB1"/>